<keyword evidence="8" id="KW-0418">Kinase</keyword>
<feature type="chain" id="PRO_5043910318" description="Protein kinase domain-containing protein" evidence="15">
    <location>
        <begin position="21"/>
        <end position="522"/>
    </location>
</feature>
<evidence type="ECO:0000256" key="13">
    <source>
        <dbReference type="PROSITE-ProRule" id="PRU10141"/>
    </source>
</evidence>
<keyword evidence="9 13" id="KW-0067">ATP-binding</keyword>
<dbReference type="InterPro" id="IPR011009">
    <property type="entry name" value="Kinase-like_dom_sf"/>
</dbReference>
<accession>A0AAV5KEE9</accession>
<sequence>MASVCLNLFTLPLLATLLAGIFPSGNFMTPLNCTKNINACTAVLYHMNSGLSQQQIASNYSVNISQFSNISHKNRQAYLIKVPCSCQDVNGTTGYLYNTNYTVKPNDPFFNVSTYICSEWALEVGGEEELFAIDQQVPLHLLYGCVETISEIIVTYTVQQGGTLSDISTLLSARISDVEKMNSILKENPGRRHMWTIFIGILSAVTLLSIITLLIILIRKRRSQQKNEQEGAKTTAASTSKSTRAFSMNNQLLYRENTEVFESERPVVYGLEEIEEATINFDESKKIGAGDYGSVYYGILTTGQEVAIKKMRSNKPKKFFAELKVLCKIHHINVVEVLGFATGDDHIYLVYEYVQNGSLSNDLHESLPKGHQPLSWTARTQIALDAARSIEYIHDHTKAQYVHRDIKTSNILLDKSLRAKVADFGLAKLVERTSDEDLIATRLIGEGASNHPKNRCRNKVFQDDDPESALEDVIDGNLRGNYLMKDAYKMAEIAELCLRRCSEQTGDAKHSCISFPNCDILN</sequence>
<evidence type="ECO:0000256" key="9">
    <source>
        <dbReference type="ARBA" id="ARBA00022840"/>
    </source>
</evidence>
<evidence type="ECO:0000256" key="4">
    <source>
        <dbReference type="ARBA" id="ARBA00022679"/>
    </source>
</evidence>
<reference evidence="17 18" key="1">
    <citation type="journal article" date="2021" name="Commun. Biol.">
        <title>The genome of Shorea leprosula (Dipterocarpaceae) highlights the ecological relevance of drought in aseasonal tropical rainforests.</title>
        <authorList>
            <person name="Ng K.K.S."/>
            <person name="Kobayashi M.J."/>
            <person name="Fawcett J.A."/>
            <person name="Hatakeyama M."/>
            <person name="Paape T."/>
            <person name="Ng C.H."/>
            <person name="Ang C.C."/>
            <person name="Tnah L.H."/>
            <person name="Lee C.T."/>
            <person name="Nishiyama T."/>
            <person name="Sese J."/>
            <person name="O'Brien M.J."/>
            <person name="Copetti D."/>
            <person name="Mohd Noor M.I."/>
            <person name="Ong R.C."/>
            <person name="Putra M."/>
            <person name="Sireger I.Z."/>
            <person name="Indrioko S."/>
            <person name="Kosugi Y."/>
            <person name="Izuno A."/>
            <person name="Isagi Y."/>
            <person name="Lee S.L."/>
            <person name="Shimizu K.K."/>
        </authorList>
    </citation>
    <scope>NUCLEOTIDE SEQUENCE [LARGE SCALE GENOMIC DNA]</scope>
    <source>
        <strain evidence="17">214</strain>
    </source>
</reference>
<evidence type="ECO:0000256" key="6">
    <source>
        <dbReference type="ARBA" id="ARBA00022729"/>
    </source>
</evidence>
<dbReference type="InterPro" id="IPR008271">
    <property type="entry name" value="Ser/Thr_kinase_AS"/>
</dbReference>
<evidence type="ECO:0000313" key="17">
    <source>
        <dbReference type="EMBL" id="GKV22949.1"/>
    </source>
</evidence>
<comment type="subcellular location">
    <subcellularLocation>
        <location evidence="1">Cell membrane</location>
        <topology evidence="1">Single-pass membrane protein</topology>
    </subcellularLocation>
</comment>
<evidence type="ECO:0000313" key="18">
    <source>
        <dbReference type="Proteomes" id="UP001054252"/>
    </source>
</evidence>
<keyword evidence="3" id="KW-0723">Serine/threonine-protein kinase</keyword>
<keyword evidence="4" id="KW-0808">Transferase</keyword>
<evidence type="ECO:0000256" key="14">
    <source>
        <dbReference type="SAM" id="Phobius"/>
    </source>
</evidence>
<dbReference type="AlphaFoldDB" id="A0AAV5KEE9"/>
<dbReference type="Proteomes" id="UP001054252">
    <property type="component" value="Unassembled WGS sequence"/>
</dbReference>
<evidence type="ECO:0000256" key="3">
    <source>
        <dbReference type="ARBA" id="ARBA00022527"/>
    </source>
</evidence>
<dbReference type="InterPro" id="IPR044812">
    <property type="entry name" value="CERK1/LYK3-like"/>
</dbReference>
<dbReference type="Gene3D" id="3.30.200.20">
    <property type="entry name" value="Phosphorylase Kinase, domain 1"/>
    <property type="match status" value="1"/>
</dbReference>
<keyword evidence="18" id="KW-1185">Reference proteome</keyword>
<evidence type="ECO:0000256" key="5">
    <source>
        <dbReference type="ARBA" id="ARBA00022692"/>
    </source>
</evidence>
<dbReference type="Pfam" id="PF07714">
    <property type="entry name" value="PK_Tyr_Ser-Thr"/>
    <property type="match status" value="1"/>
</dbReference>
<keyword evidence="12" id="KW-1015">Disulfide bond</keyword>
<dbReference type="GO" id="GO:0004674">
    <property type="term" value="F:protein serine/threonine kinase activity"/>
    <property type="evidence" value="ECO:0007669"/>
    <property type="project" value="UniProtKB-KW"/>
</dbReference>
<keyword evidence="5 14" id="KW-0812">Transmembrane</keyword>
<evidence type="ECO:0000256" key="1">
    <source>
        <dbReference type="ARBA" id="ARBA00004162"/>
    </source>
</evidence>
<dbReference type="GO" id="GO:0005886">
    <property type="term" value="C:plasma membrane"/>
    <property type="evidence" value="ECO:0007669"/>
    <property type="project" value="UniProtKB-SubCell"/>
</dbReference>
<evidence type="ECO:0000256" key="10">
    <source>
        <dbReference type="ARBA" id="ARBA00022989"/>
    </source>
</evidence>
<evidence type="ECO:0000256" key="2">
    <source>
        <dbReference type="ARBA" id="ARBA00022475"/>
    </source>
</evidence>
<dbReference type="SUPFAM" id="SSF56112">
    <property type="entry name" value="Protein kinase-like (PK-like)"/>
    <property type="match status" value="1"/>
</dbReference>
<evidence type="ECO:0000256" key="7">
    <source>
        <dbReference type="ARBA" id="ARBA00022741"/>
    </source>
</evidence>
<keyword evidence="10 14" id="KW-1133">Transmembrane helix</keyword>
<dbReference type="Gene3D" id="1.10.510.10">
    <property type="entry name" value="Transferase(Phosphotransferase) domain 1"/>
    <property type="match status" value="1"/>
</dbReference>
<evidence type="ECO:0000256" key="15">
    <source>
        <dbReference type="SAM" id="SignalP"/>
    </source>
</evidence>
<evidence type="ECO:0000256" key="8">
    <source>
        <dbReference type="ARBA" id="ARBA00022777"/>
    </source>
</evidence>
<protein>
    <recommendedName>
        <fullName evidence="16">Protein kinase domain-containing protein</fullName>
    </recommendedName>
</protein>
<dbReference type="InterPro" id="IPR017441">
    <property type="entry name" value="Protein_kinase_ATP_BS"/>
</dbReference>
<dbReference type="EMBL" id="BPVZ01000061">
    <property type="protein sequence ID" value="GKV22949.1"/>
    <property type="molecule type" value="Genomic_DNA"/>
</dbReference>
<dbReference type="PROSITE" id="PS00108">
    <property type="entry name" value="PROTEIN_KINASE_ST"/>
    <property type="match status" value="1"/>
</dbReference>
<dbReference type="GO" id="GO:0045087">
    <property type="term" value="P:innate immune response"/>
    <property type="evidence" value="ECO:0007669"/>
    <property type="project" value="InterPro"/>
</dbReference>
<dbReference type="PANTHER" id="PTHR46204">
    <property type="entry name" value="CHITIN ELICITOR RECEPTOR KINASE 1-RELATED"/>
    <property type="match status" value="1"/>
</dbReference>
<keyword evidence="7 13" id="KW-0547">Nucleotide-binding</keyword>
<feature type="transmembrane region" description="Helical" evidence="14">
    <location>
        <begin position="194"/>
        <end position="218"/>
    </location>
</feature>
<gene>
    <name evidence="17" type="ORF">SLEP1_g32753</name>
</gene>
<dbReference type="PROSITE" id="PS50011">
    <property type="entry name" value="PROTEIN_KINASE_DOM"/>
    <property type="match status" value="1"/>
</dbReference>
<dbReference type="InterPro" id="IPR001245">
    <property type="entry name" value="Ser-Thr/Tyr_kinase_cat_dom"/>
</dbReference>
<name>A0AAV5KEE9_9ROSI</name>
<feature type="binding site" evidence="13">
    <location>
        <position position="310"/>
    </location>
    <ligand>
        <name>ATP</name>
        <dbReference type="ChEBI" id="CHEBI:30616"/>
    </ligand>
</feature>
<feature type="domain" description="Protein kinase" evidence="16">
    <location>
        <begin position="281"/>
        <end position="522"/>
    </location>
</feature>
<evidence type="ECO:0000256" key="11">
    <source>
        <dbReference type="ARBA" id="ARBA00023136"/>
    </source>
</evidence>
<keyword evidence="11 14" id="KW-0472">Membrane</keyword>
<dbReference type="GO" id="GO:0005524">
    <property type="term" value="F:ATP binding"/>
    <property type="evidence" value="ECO:0007669"/>
    <property type="project" value="UniProtKB-UniRule"/>
</dbReference>
<feature type="signal peptide" evidence="15">
    <location>
        <begin position="1"/>
        <end position="20"/>
    </location>
</feature>
<proteinExistence type="predicted"/>
<dbReference type="PANTHER" id="PTHR46204:SF8">
    <property type="entry name" value="PROTEIN KINASE DOMAIN-CONTAINING PROTEIN"/>
    <property type="match status" value="1"/>
</dbReference>
<organism evidence="17 18">
    <name type="scientific">Rubroshorea leprosula</name>
    <dbReference type="NCBI Taxonomy" id="152421"/>
    <lineage>
        <taxon>Eukaryota</taxon>
        <taxon>Viridiplantae</taxon>
        <taxon>Streptophyta</taxon>
        <taxon>Embryophyta</taxon>
        <taxon>Tracheophyta</taxon>
        <taxon>Spermatophyta</taxon>
        <taxon>Magnoliopsida</taxon>
        <taxon>eudicotyledons</taxon>
        <taxon>Gunneridae</taxon>
        <taxon>Pentapetalae</taxon>
        <taxon>rosids</taxon>
        <taxon>malvids</taxon>
        <taxon>Malvales</taxon>
        <taxon>Dipterocarpaceae</taxon>
        <taxon>Rubroshorea</taxon>
    </lineage>
</organism>
<keyword evidence="2" id="KW-1003">Cell membrane</keyword>
<dbReference type="GO" id="GO:0019199">
    <property type="term" value="F:transmembrane receptor protein kinase activity"/>
    <property type="evidence" value="ECO:0007669"/>
    <property type="project" value="InterPro"/>
</dbReference>
<evidence type="ECO:0000256" key="12">
    <source>
        <dbReference type="ARBA" id="ARBA00023157"/>
    </source>
</evidence>
<keyword evidence="6 15" id="KW-0732">Signal</keyword>
<dbReference type="SMART" id="SM00220">
    <property type="entry name" value="S_TKc"/>
    <property type="match status" value="1"/>
</dbReference>
<dbReference type="PROSITE" id="PS00107">
    <property type="entry name" value="PROTEIN_KINASE_ATP"/>
    <property type="match status" value="1"/>
</dbReference>
<evidence type="ECO:0000259" key="16">
    <source>
        <dbReference type="PROSITE" id="PS50011"/>
    </source>
</evidence>
<dbReference type="InterPro" id="IPR000719">
    <property type="entry name" value="Prot_kinase_dom"/>
</dbReference>
<comment type="caution">
    <text evidence="17">The sequence shown here is derived from an EMBL/GenBank/DDBJ whole genome shotgun (WGS) entry which is preliminary data.</text>
</comment>